<reference evidence="1 2" key="1">
    <citation type="submission" date="2015-08" db="EMBL/GenBank/DDBJ databases">
        <title>Next Generation Sequencing and Analysis of the Genome of Puccinia sorghi L Schw, the Causal Agent of Maize Common Rust.</title>
        <authorList>
            <person name="Rochi L."/>
            <person name="Burguener G."/>
            <person name="Darino M."/>
            <person name="Turjanski A."/>
            <person name="Kreff E."/>
            <person name="Dieguez M.J."/>
            <person name="Sacco F."/>
        </authorList>
    </citation>
    <scope>NUCLEOTIDE SEQUENCE [LARGE SCALE GENOMIC DNA]</scope>
    <source>
        <strain evidence="1 2">RO10H11247</strain>
    </source>
</reference>
<organism evidence="1 2">
    <name type="scientific">Puccinia sorghi</name>
    <dbReference type="NCBI Taxonomy" id="27349"/>
    <lineage>
        <taxon>Eukaryota</taxon>
        <taxon>Fungi</taxon>
        <taxon>Dikarya</taxon>
        <taxon>Basidiomycota</taxon>
        <taxon>Pucciniomycotina</taxon>
        <taxon>Pucciniomycetes</taxon>
        <taxon>Pucciniales</taxon>
        <taxon>Pucciniaceae</taxon>
        <taxon>Puccinia</taxon>
    </lineage>
</organism>
<protein>
    <recommendedName>
        <fullName evidence="3">Reverse transcriptase/retrotransposon-derived protein RNase H-like domain-containing protein</fullName>
    </recommendedName>
</protein>
<dbReference type="EMBL" id="LAVV01008468">
    <property type="protein sequence ID" value="KNZ52723.1"/>
    <property type="molecule type" value="Genomic_DNA"/>
</dbReference>
<sequence>MCSHLNEPEYLKTAFTSLKIAEPYKPFILKCDCS</sequence>
<keyword evidence="2" id="KW-1185">Reference proteome</keyword>
<proteinExistence type="predicted"/>
<evidence type="ECO:0008006" key="3">
    <source>
        <dbReference type="Google" id="ProtNLM"/>
    </source>
</evidence>
<evidence type="ECO:0000313" key="2">
    <source>
        <dbReference type="Proteomes" id="UP000037035"/>
    </source>
</evidence>
<dbReference type="VEuPathDB" id="FungiDB:VP01_346g7"/>
<dbReference type="AlphaFoldDB" id="A0A0L6UW17"/>
<name>A0A0L6UW17_9BASI</name>
<dbReference type="Proteomes" id="UP000037035">
    <property type="component" value="Unassembled WGS sequence"/>
</dbReference>
<comment type="caution">
    <text evidence="1">The sequence shown here is derived from an EMBL/GenBank/DDBJ whole genome shotgun (WGS) entry which is preliminary data.</text>
</comment>
<gene>
    <name evidence="1" type="ORF">VP01_346g7</name>
</gene>
<accession>A0A0L6UW17</accession>
<evidence type="ECO:0000313" key="1">
    <source>
        <dbReference type="EMBL" id="KNZ52723.1"/>
    </source>
</evidence>